<keyword evidence="2" id="KW-1185">Reference proteome</keyword>
<dbReference type="EMBL" id="JAOQAZ010000004">
    <property type="protein sequence ID" value="KAJ4267182.1"/>
    <property type="molecule type" value="Genomic_DNA"/>
</dbReference>
<reference evidence="1" key="1">
    <citation type="submission" date="2022-09" db="EMBL/GenBank/DDBJ databases">
        <title>Fusarium specimens isolated from Avocado Roots.</title>
        <authorList>
            <person name="Stajich J."/>
            <person name="Roper C."/>
            <person name="Heimlech-Rivalta G."/>
        </authorList>
    </citation>
    <scope>NUCLEOTIDE SEQUENCE</scope>
    <source>
        <strain evidence="1">CF00136</strain>
    </source>
</reference>
<accession>A0A9W8SAN5</accession>
<organism evidence="1 2">
    <name type="scientific">Fusarium torreyae</name>
    <dbReference type="NCBI Taxonomy" id="1237075"/>
    <lineage>
        <taxon>Eukaryota</taxon>
        <taxon>Fungi</taxon>
        <taxon>Dikarya</taxon>
        <taxon>Ascomycota</taxon>
        <taxon>Pezizomycotina</taxon>
        <taxon>Sordariomycetes</taxon>
        <taxon>Hypocreomycetidae</taxon>
        <taxon>Hypocreales</taxon>
        <taxon>Nectriaceae</taxon>
        <taxon>Fusarium</taxon>
    </lineage>
</organism>
<dbReference type="Proteomes" id="UP001152049">
    <property type="component" value="Unassembled WGS sequence"/>
</dbReference>
<name>A0A9W8SAN5_9HYPO</name>
<gene>
    <name evidence="1" type="ORF">NW762_003283</name>
</gene>
<evidence type="ECO:0000313" key="1">
    <source>
        <dbReference type="EMBL" id="KAJ4267182.1"/>
    </source>
</evidence>
<comment type="caution">
    <text evidence="1">The sequence shown here is derived from an EMBL/GenBank/DDBJ whole genome shotgun (WGS) entry which is preliminary data.</text>
</comment>
<sequence>MSNPEHSEHTAAGTTSMLLLFIHQEPTISERFAVAQLDQKFATERTEKIATEIERCVTVLDSATCTKLSHRGTKL</sequence>
<evidence type="ECO:0000313" key="2">
    <source>
        <dbReference type="Proteomes" id="UP001152049"/>
    </source>
</evidence>
<proteinExistence type="predicted"/>
<protein>
    <submittedName>
        <fullName evidence="1">Uncharacterized protein</fullName>
    </submittedName>
</protein>
<dbReference type="AlphaFoldDB" id="A0A9W8SAN5"/>